<dbReference type="RefSeq" id="WP_093205535.1">
    <property type="nucleotide sequence ID" value="NZ_FNGS01000007.1"/>
</dbReference>
<dbReference type="InterPro" id="IPR013589">
    <property type="entry name" value="Bac_transglu_N"/>
</dbReference>
<dbReference type="Gene3D" id="3.10.620.30">
    <property type="match status" value="1"/>
</dbReference>
<dbReference type="PANTHER" id="PTHR33490">
    <property type="entry name" value="BLR5614 PROTEIN-RELATED"/>
    <property type="match status" value="1"/>
</dbReference>
<organism evidence="2 3">
    <name type="scientific">Siphonobacter aquaeclarae</name>
    <dbReference type="NCBI Taxonomy" id="563176"/>
    <lineage>
        <taxon>Bacteria</taxon>
        <taxon>Pseudomonadati</taxon>
        <taxon>Bacteroidota</taxon>
        <taxon>Cytophagia</taxon>
        <taxon>Cytophagales</taxon>
        <taxon>Cytophagaceae</taxon>
        <taxon>Siphonobacter</taxon>
    </lineage>
</organism>
<dbReference type="GO" id="GO:0008233">
    <property type="term" value="F:peptidase activity"/>
    <property type="evidence" value="ECO:0007669"/>
    <property type="project" value="UniProtKB-KW"/>
</dbReference>
<keyword evidence="2" id="KW-0378">Hydrolase</keyword>
<dbReference type="Proteomes" id="UP000198901">
    <property type="component" value="Unassembled WGS sequence"/>
</dbReference>
<dbReference type="OrthoDB" id="9804872at2"/>
<dbReference type="Pfam" id="PF01841">
    <property type="entry name" value="Transglut_core"/>
    <property type="match status" value="1"/>
</dbReference>
<dbReference type="AlphaFoldDB" id="A0A1G9U201"/>
<gene>
    <name evidence="2" type="ORF">SAMN04488090_3638</name>
</gene>
<dbReference type="Pfam" id="PF08379">
    <property type="entry name" value="Bact_transglu_N"/>
    <property type="match status" value="1"/>
</dbReference>
<evidence type="ECO:0000259" key="1">
    <source>
        <dbReference type="SMART" id="SM00460"/>
    </source>
</evidence>
<sequence>MKFRLIHKTQYKYAGPVSSYHSLACVMPKSLPQQECSNFSLVISPFPDEISQRADYFGNTVHYFSIHKPHTRLTVLAKSLIETRAFTIPEQLITCAEVRELLANSLKNKLLEYVLPSPFVYWDDEIRNYARDCFPDDEPLYRCARRLCHKIYSEFTYVPDFTTIYTPLKTVLKEKKGVCQDFSHLAIACFRSLGFAARYVSGYLETQPPPGKPKLQGSDATHAWVSVYVPGMGWCDFDPTNDVVPQERHIVTAWGRDYGDVPPLKGILFSSGGHEFHVAVDVLPVP</sequence>
<dbReference type="STRING" id="563176.SAMN04488090_3638"/>
<dbReference type="InterPro" id="IPR038765">
    <property type="entry name" value="Papain-like_cys_pep_sf"/>
</dbReference>
<dbReference type="EMBL" id="FNGS01000007">
    <property type="protein sequence ID" value="SDM53942.1"/>
    <property type="molecule type" value="Genomic_DNA"/>
</dbReference>
<name>A0A1G9U201_9BACT</name>
<dbReference type="SMART" id="SM00460">
    <property type="entry name" value="TGc"/>
    <property type="match status" value="1"/>
</dbReference>
<dbReference type="SUPFAM" id="SSF54001">
    <property type="entry name" value="Cysteine proteinases"/>
    <property type="match status" value="1"/>
</dbReference>
<evidence type="ECO:0000313" key="2">
    <source>
        <dbReference type="EMBL" id="SDM53942.1"/>
    </source>
</evidence>
<dbReference type="PANTHER" id="PTHR33490:SF7">
    <property type="entry name" value="BLR2979 PROTEIN"/>
    <property type="match status" value="1"/>
</dbReference>
<reference evidence="2 3" key="1">
    <citation type="submission" date="2016-10" db="EMBL/GenBank/DDBJ databases">
        <authorList>
            <person name="de Groot N.N."/>
        </authorList>
    </citation>
    <scope>NUCLEOTIDE SEQUENCE [LARGE SCALE GENOMIC DNA]</scope>
    <source>
        <strain evidence="2 3">DSM 21668</strain>
    </source>
</reference>
<dbReference type="GO" id="GO:0006508">
    <property type="term" value="P:proteolysis"/>
    <property type="evidence" value="ECO:0007669"/>
    <property type="project" value="UniProtKB-KW"/>
</dbReference>
<feature type="domain" description="Transglutaminase-like" evidence="1">
    <location>
        <begin position="171"/>
        <end position="241"/>
    </location>
</feature>
<keyword evidence="2" id="KW-0645">Protease</keyword>
<evidence type="ECO:0000313" key="3">
    <source>
        <dbReference type="Proteomes" id="UP000198901"/>
    </source>
</evidence>
<proteinExistence type="predicted"/>
<keyword evidence="3" id="KW-1185">Reference proteome</keyword>
<protein>
    <submittedName>
        <fullName evidence="2">Transglutaminase-like enzyme, putative cysteine protease</fullName>
    </submittedName>
</protein>
<dbReference type="InterPro" id="IPR002931">
    <property type="entry name" value="Transglutaminase-like"/>
</dbReference>
<accession>A0A1G9U201</accession>